<gene>
    <name evidence="1" type="ORF">TCMB3V08_LOCUS5791</name>
</gene>
<sequence length="110" mass="12417">MKMVALKPPQCHTASIGRIPILGWLVQSMRNNARTFPDVSGTELADEMPLGSYISWSQLHLSNGIEKRGEFIRGTHTRDAILMPQYHEARAGLYFILMKLTMEKQCNTGI</sequence>
<accession>A0A7R9J702</accession>
<protein>
    <submittedName>
        <fullName evidence="1">(California timema) hypothetical protein</fullName>
    </submittedName>
</protein>
<evidence type="ECO:0000313" key="1">
    <source>
        <dbReference type="EMBL" id="CAD7573151.1"/>
    </source>
</evidence>
<proteinExistence type="predicted"/>
<dbReference type="EMBL" id="OE181441">
    <property type="protein sequence ID" value="CAD7573151.1"/>
    <property type="molecule type" value="Genomic_DNA"/>
</dbReference>
<name>A0A7R9J702_TIMCA</name>
<reference evidence="1" key="1">
    <citation type="submission" date="2020-11" db="EMBL/GenBank/DDBJ databases">
        <authorList>
            <person name="Tran Van P."/>
        </authorList>
    </citation>
    <scope>NUCLEOTIDE SEQUENCE</scope>
</reference>
<dbReference type="AlphaFoldDB" id="A0A7R9J702"/>
<organism evidence="1">
    <name type="scientific">Timema californicum</name>
    <name type="common">California timema</name>
    <name type="synonym">Walking stick</name>
    <dbReference type="NCBI Taxonomy" id="61474"/>
    <lineage>
        <taxon>Eukaryota</taxon>
        <taxon>Metazoa</taxon>
        <taxon>Ecdysozoa</taxon>
        <taxon>Arthropoda</taxon>
        <taxon>Hexapoda</taxon>
        <taxon>Insecta</taxon>
        <taxon>Pterygota</taxon>
        <taxon>Neoptera</taxon>
        <taxon>Polyneoptera</taxon>
        <taxon>Phasmatodea</taxon>
        <taxon>Timematodea</taxon>
        <taxon>Timematoidea</taxon>
        <taxon>Timematidae</taxon>
        <taxon>Timema</taxon>
    </lineage>
</organism>